<comment type="caution">
    <text evidence="2">The sequence shown here is derived from an EMBL/GenBank/DDBJ whole genome shotgun (WGS) entry which is preliminary data.</text>
</comment>
<protein>
    <submittedName>
        <fullName evidence="2">Glycosyltransferase</fullName>
    </submittedName>
</protein>
<dbReference type="PROSITE" id="PS51304">
    <property type="entry name" value="GALECTIN"/>
    <property type="match status" value="1"/>
</dbReference>
<reference evidence="2" key="1">
    <citation type="submission" date="2020-01" db="EMBL/GenBank/DDBJ databases">
        <authorList>
            <person name="Rat A."/>
        </authorList>
    </citation>
    <scope>NUCLEOTIDE SEQUENCE</scope>
    <source>
        <strain evidence="2">LMG 31231</strain>
    </source>
</reference>
<organism evidence="2 3">
    <name type="scientific">Neoroseomonas soli</name>
    <dbReference type="NCBI Taxonomy" id="1081025"/>
    <lineage>
        <taxon>Bacteria</taxon>
        <taxon>Pseudomonadati</taxon>
        <taxon>Pseudomonadota</taxon>
        <taxon>Alphaproteobacteria</taxon>
        <taxon>Acetobacterales</taxon>
        <taxon>Acetobacteraceae</taxon>
        <taxon>Neoroseomonas</taxon>
    </lineage>
</organism>
<dbReference type="PANTHER" id="PTHR43179">
    <property type="entry name" value="RHAMNOSYLTRANSFERASE WBBL"/>
    <property type="match status" value="1"/>
</dbReference>
<evidence type="ECO:0000259" key="1">
    <source>
        <dbReference type="PROSITE" id="PS51304"/>
    </source>
</evidence>
<proteinExistence type="predicted"/>
<dbReference type="InterPro" id="IPR001173">
    <property type="entry name" value="Glyco_trans_2-like"/>
</dbReference>
<evidence type="ECO:0000313" key="2">
    <source>
        <dbReference type="EMBL" id="MBR0671691.1"/>
    </source>
</evidence>
<dbReference type="Proteomes" id="UP001138751">
    <property type="component" value="Unassembled WGS sequence"/>
</dbReference>
<dbReference type="InterPro" id="IPR029044">
    <property type="entry name" value="Nucleotide-diphossugar_trans"/>
</dbReference>
<feature type="domain" description="Galectin" evidence="1">
    <location>
        <begin position="1"/>
        <end position="129"/>
    </location>
</feature>
<evidence type="ECO:0000313" key="3">
    <source>
        <dbReference type="Proteomes" id="UP001138751"/>
    </source>
</evidence>
<dbReference type="AlphaFoldDB" id="A0A9X9WX12"/>
<dbReference type="Pfam" id="PF00535">
    <property type="entry name" value="Glycos_transf_2"/>
    <property type="match status" value="1"/>
</dbReference>
<gene>
    <name evidence="2" type="ORF">GXW76_10955</name>
</gene>
<reference evidence="2" key="2">
    <citation type="journal article" date="2021" name="Syst. Appl. Microbiol.">
        <title>Roseomonas hellenica sp. nov., isolated from roots of wild-growing Alkanna tinctoria.</title>
        <authorList>
            <person name="Rat A."/>
            <person name="Naranjo H.D."/>
            <person name="Lebbe L."/>
            <person name="Cnockaert M."/>
            <person name="Krigas N."/>
            <person name="Grigoriadou K."/>
            <person name="Maloupa E."/>
            <person name="Willems A."/>
        </authorList>
    </citation>
    <scope>NUCLEOTIDE SEQUENCE</scope>
    <source>
        <strain evidence="2">LMG 31231</strain>
    </source>
</reference>
<dbReference type="Gene3D" id="3.90.550.10">
    <property type="entry name" value="Spore Coat Polysaccharide Biosynthesis Protein SpsA, Chain A"/>
    <property type="match status" value="1"/>
</dbReference>
<dbReference type="GO" id="GO:0030246">
    <property type="term" value="F:carbohydrate binding"/>
    <property type="evidence" value="ECO:0007669"/>
    <property type="project" value="InterPro"/>
</dbReference>
<keyword evidence="3" id="KW-1185">Reference proteome</keyword>
<name>A0A9X9WX12_9PROT</name>
<dbReference type="RefSeq" id="WP_211862068.1">
    <property type="nucleotide sequence ID" value="NZ_JAAEDM010000024.1"/>
</dbReference>
<dbReference type="PANTHER" id="PTHR43179:SF7">
    <property type="entry name" value="RHAMNOSYLTRANSFERASE WBBL"/>
    <property type="match status" value="1"/>
</dbReference>
<dbReference type="EMBL" id="JAAEDM010000024">
    <property type="protein sequence ID" value="MBR0671691.1"/>
    <property type="molecule type" value="Genomic_DNA"/>
</dbReference>
<dbReference type="InterPro" id="IPR001079">
    <property type="entry name" value="Galectin_CRD"/>
</dbReference>
<accession>A0A9X9WX12</accession>
<dbReference type="SUPFAM" id="SSF53448">
    <property type="entry name" value="Nucleotide-diphospho-sugar transferases"/>
    <property type="match status" value="1"/>
</dbReference>
<sequence>MPIEIASGSRWIIDFSRVALRNLQSLNLFRGDDVLLHVIYRPETRSFVLNDCLDGNWGSECTVAAPRDGGLSHVAFELRFLATGLSVAVRGGGRLVIEDRFVLSGEVEASMPRTIALAQPLRAEEDEVLPYPAIPRDGPSGPARDACPEDRTAVAAASPAGATAALAAVQRPAIGMSLSGVLDECAFSPAVGGWLVTGWMPAELPIDGGGRLAAEVKPAEAATGDEIIIVQYPRDDIREVGHAFVLLVPCDATDAPPVPPRQIDLMVSPGVAVRLTRSPGFAMRDEAGMQRLVRDVLTTANRGAVEPLRARIERANFTGEDSFAKLGVPAHVEVDEVIPVRPGAALLFGWCLDPLGLVESIRLCCGAATSAPLEDAWFRTNRQDIVDAFARQYGVVPHDSGFIAWADAQVACDRRLFLEIRLTDGRRGLKPLPQPTRRGSAALRRVLGAASLPGHDLDRIFDRVLGAPLAELNRQRLALPPQPREDRFGTLPAAPRVSLVIPLYGRLDFMRCQLAIFSAQRMASDEIIYVLDQPERTAELVAMAHSAFGSLGMPFRVLLLGDNRGFGPASNAGLAAARGRYVMFLNSDVFPEEADWLDRLVADLECDASTGIVGPLLLFADGTVQHAGMELEPVQELSGWLFPRHPLKGRVPPAGGPRLRHWPAVTGAAMLMRRDLALELGGFDPDFAVGDFEDADLCLRAAALGLRCTVDMSVRARHLERQSQNAGSADWRHNTTLLNAWTFNRRLHPPRPTTAHGG</sequence>